<evidence type="ECO:0000256" key="4">
    <source>
        <dbReference type="ARBA" id="ARBA00022723"/>
    </source>
</evidence>
<comment type="catalytic activity">
    <reaction evidence="1 7">
        <text>a ribonucleoside 5'-phosphate + H2O = a ribonucleoside + phosphate</text>
        <dbReference type="Rhea" id="RHEA:12484"/>
        <dbReference type="ChEBI" id="CHEBI:15377"/>
        <dbReference type="ChEBI" id="CHEBI:18254"/>
        <dbReference type="ChEBI" id="CHEBI:43474"/>
        <dbReference type="ChEBI" id="CHEBI:58043"/>
        <dbReference type="EC" id="3.1.3.5"/>
    </reaction>
</comment>
<evidence type="ECO:0000256" key="6">
    <source>
        <dbReference type="ARBA" id="ARBA00022801"/>
    </source>
</evidence>
<dbReference type="GO" id="GO:0008253">
    <property type="term" value="F:5'-nucleotidase activity"/>
    <property type="evidence" value="ECO:0007669"/>
    <property type="project" value="UniProtKB-UniRule"/>
</dbReference>
<evidence type="ECO:0000256" key="5">
    <source>
        <dbReference type="ARBA" id="ARBA00022741"/>
    </source>
</evidence>
<protein>
    <recommendedName>
        <fullName evidence="7">5'-nucleotidase SurE</fullName>
        <ecNumber evidence="7">3.1.3.5</ecNumber>
    </recommendedName>
    <alternativeName>
        <fullName evidence="7">Nucleoside 5'-monophosphate phosphohydrolase</fullName>
    </alternativeName>
</protein>
<dbReference type="Pfam" id="PF01975">
    <property type="entry name" value="SurE"/>
    <property type="match status" value="1"/>
</dbReference>
<dbReference type="SUPFAM" id="SSF64167">
    <property type="entry name" value="SurE-like"/>
    <property type="match status" value="1"/>
</dbReference>
<dbReference type="InterPro" id="IPR030048">
    <property type="entry name" value="SurE"/>
</dbReference>
<keyword evidence="5 7" id="KW-0547">Nucleotide-binding</keyword>
<dbReference type="AlphaFoldDB" id="A0A3A4R540"/>
<reference evidence="9 10" key="1">
    <citation type="journal article" date="2017" name="ISME J.">
        <title>Energy and carbon metabolisms in a deep terrestrial subsurface fluid microbial community.</title>
        <authorList>
            <person name="Momper L."/>
            <person name="Jungbluth S.P."/>
            <person name="Lee M.D."/>
            <person name="Amend J.P."/>
        </authorList>
    </citation>
    <scope>NUCLEOTIDE SEQUENCE [LARGE SCALE GENOMIC DNA]</scope>
    <source>
        <strain evidence="9">SURF_26</strain>
    </source>
</reference>
<evidence type="ECO:0000313" key="9">
    <source>
        <dbReference type="EMBL" id="RJP61313.1"/>
    </source>
</evidence>
<dbReference type="GO" id="GO:0046872">
    <property type="term" value="F:metal ion binding"/>
    <property type="evidence" value="ECO:0007669"/>
    <property type="project" value="UniProtKB-UniRule"/>
</dbReference>
<dbReference type="PANTHER" id="PTHR30457">
    <property type="entry name" value="5'-NUCLEOTIDASE SURE"/>
    <property type="match status" value="1"/>
</dbReference>
<dbReference type="HAMAP" id="MF_00060">
    <property type="entry name" value="SurE"/>
    <property type="match status" value="1"/>
</dbReference>
<dbReference type="GO" id="GO:0008254">
    <property type="term" value="F:3'-nucleotidase activity"/>
    <property type="evidence" value="ECO:0007669"/>
    <property type="project" value="TreeGrafter"/>
</dbReference>
<feature type="binding site" evidence="7">
    <location>
        <position position="98"/>
    </location>
    <ligand>
        <name>a divalent metal cation</name>
        <dbReference type="ChEBI" id="CHEBI:60240"/>
    </ligand>
</feature>
<dbReference type="EC" id="3.1.3.5" evidence="7"/>
<dbReference type="PANTHER" id="PTHR30457:SF12">
    <property type="entry name" value="5'_3'-NUCLEOTIDASE SURE"/>
    <property type="match status" value="1"/>
</dbReference>
<dbReference type="Gene3D" id="3.40.1210.10">
    <property type="entry name" value="Survival protein SurE-like phosphatase/nucleotidase"/>
    <property type="match status" value="1"/>
</dbReference>
<sequence length="259" mass="27691">MTQPHILITNDDGLHAPGIKALYLALKQIATVTVVAPVTEQSGVSQKITFTEPLRVLQIETNGSGITYGIHGTPSDCVQLGVNAILESPPDLIISGINQGANNALTTFHSGTAGAAREGALLGIPSIAVSLASHTSTDFSYASHIAVRTAQLILKYGLPQDTFLNINVPAKKKEEINGIRVTSLGMSRFRGKYKADNDHRGKGFYWMVGALINFDQDNPFSDTAALQDNAVSITPILLSQTNNAYIETLKQIVDTADFS</sequence>
<feature type="domain" description="Survival protein SurE-like phosphatase/nucleotidase" evidence="8">
    <location>
        <begin position="6"/>
        <end position="189"/>
    </location>
</feature>
<comment type="subcellular location">
    <subcellularLocation>
        <location evidence="7">Cytoplasm</location>
    </subcellularLocation>
</comment>
<evidence type="ECO:0000313" key="10">
    <source>
        <dbReference type="Proteomes" id="UP000266426"/>
    </source>
</evidence>
<keyword evidence="4 7" id="KW-0479">Metal-binding</keyword>
<feature type="binding site" evidence="7">
    <location>
        <position position="42"/>
    </location>
    <ligand>
        <name>a divalent metal cation</name>
        <dbReference type="ChEBI" id="CHEBI:60240"/>
    </ligand>
</feature>
<comment type="similarity">
    <text evidence="2 7">Belongs to the SurE nucleotidase family.</text>
</comment>
<comment type="cofactor">
    <cofactor evidence="7">
        <name>a divalent metal cation</name>
        <dbReference type="ChEBI" id="CHEBI:60240"/>
    </cofactor>
    <text evidence="7">Binds 1 divalent metal cation per subunit.</text>
</comment>
<comment type="function">
    <text evidence="7">Nucleotidase that shows phosphatase activity on nucleoside 5'-monophosphates.</text>
</comment>
<dbReference type="GO" id="GO:0004309">
    <property type="term" value="F:exopolyphosphatase activity"/>
    <property type="evidence" value="ECO:0007669"/>
    <property type="project" value="TreeGrafter"/>
</dbReference>
<evidence type="ECO:0000259" key="8">
    <source>
        <dbReference type="Pfam" id="PF01975"/>
    </source>
</evidence>
<proteinExistence type="inferred from homology"/>
<feature type="binding site" evidence="7">
    <location>
        <position position="11"/>
    </location>
    <ligand>
        <name>a divalent metal cation</name>
        <dbReference type="ChEBI" id="CHEBI:60240"/>
    </ligand>
</feature>
<evidence type="ECO:0000256" key="2">
    <source>
        <dbReference type="ARBA" id="ARBA00011062"/>
    </source>
</evidence>
<organism evidence="9 10">
    <name type="scientific">Candidatus Auribacter fodinae</name>
    <dbReference type="NCBI Taxonomy" id="2093366"/>
    <lineage>
        <taxon>Bacteria</taxon>
        <taxon>Pseudomonadati</taxon>
        <taxon>Candidatus Auribacterota</taxon>
        <taxon>Candidatus Auribacteria</taxon>
        <taxon>Candidatus Auribacterales</taxon>
        <taxon>Candidatus Auribacteraceae</taxon>
        <taxon>Candidatus Auribacter</taxon>
    </lineage>
</organism>
<keyword evidence="6 7" id="KW-0378">Hydrolase</keyword>
<dbReference type="Proteomes" id="UP000266426">
    <property type="component" value="Unassembled WGS sequence"/>
</dbReference>
<evidence type="ECO:0000256" key="1">
    <source>
        <dbReference type="ARBA" id="ARBA00000815"/>
    </source>
</evidence>
<dbReference type="GO" id="GO:0000166">
    <property type="term" value="F:nucleotide binding"/>
    <property type="evidence" value="ECO:0007669"/>
    <property type="project" value="UniProtKB-KW"/>
</dbReference>
<feature type="binding site" evidence="7">
    <location>
        <position position="12"/>
    </location>
    <ligand>
        <name>a divalent metal cation</name>
        <dbReference type="ChEBI" id="CHEBI:60240"/>
    </ligand>
</feature>
<evidence type="ECO:0000256" key="7">
    <source>
        <dbReference type="HAMAP-Rule" id="MF_00060"/>
    </source>
</evidence>
<dbReference type="NCBIfam" id="TIGR00087">
    <property type="entry name" value="surE"/>
    <property type="match status" value="1"/>
</dbReference>
<dbReference type="GO" id="GO:0005737">
    <property type="term" value="C:cytoplasm"/>
    <property type="evidence" value="ECO:0007669"/>
    <property type="project" value="UniProtKB-SubCell"/>
</dbReference>
<name>A0A3A4R540_9BACT</name>
<evidence type="ECO:0000256" key="3">
    <source>
        <dbReference type="ARBA" id="ARBA00022490"/>
    </source>
</evidence>
<dbReference type="InterPro" id="IPR002828">
    <property type="entry name" value="SurE-like_Pase/nucleotidase"/>
</dbReference>
<comment type="caution">
    <text evidence="9">The sequence shown here is derived from an EMBL/GenBank/DDBJ whole genome shotgun (WGS) entry which is preliminary data.</text>
</comment>
<gene>
    <name evidence="7 9" type="primary">surE</name>
    <name evidence="9" type="ORF">C4541_02090</name>
</gene>
<dbReference type="InterPro" id="IPR036523">
    <property type="entry name" value="SurE-like_sf"/>
</dbReference>
<keyword evidence="3 7" id="KW-0963">Cytoplasm</keyword>
<accession>A0A3A4R540</accession>
<dbReference type="NCBIfam" id="NF001490">
    <property type="entry name" value="PRK00346.1-4"/>
    <property type="match status" value="1"/>
</dbReference>
<dbReference type="EMBL" id="QZJZ01000014">
    <property type="protein sequence ID" value="RJP61313.1"/>
    <property type="molecule type" value="Genomic_DNA"/>
</dbReference>